<keyword evidence="7 9" id="KW-1133">Transmembrane helix</keyword>
<keyword evidence="12" id="KW-1185">Reference proteome</keyword>
<evidence type="ECO:0000256" key="2">
    <source>
        <dbReference type="ARBA" id="ARBA00010072"/>
    </source>
</evidence>
<comment type="similarity">
    <text evidence="2">Belongs to the binding-protein-dependent transport system permease family. HisMQ subfamily.</text>
</comment>
<evidence type="ECO:0000259" key="10">
    <source>
        <dbReference type="PROSITE" id="PS50928"/>
    </source>
</evidence>
<evidence type="ECO:0000256" key="1">
    <source>
        <dbReference type="ARBA" id="ARBA00004651"/>
    </source>
</evidence>
<evidence type="ECO:0000256" key="7">
    <source>
        <dbReference type="ARBA" id="ARBA00022989"/>
    </source>
</evidence>
<dbReference type="PANTHER" id="PTHR30614:SF37">
    <property type="entry name" value="AMINO-ACID ABC TRANSPORTER PERMEASE PROTEIN YHDX-RELATED"/>
    <property type="match status" value="1"/>
</dbReference>
<dbReference type="AlphaFoldDB" id="A0A975T0I5"/>
<name>A0A975T0I5_9ACTN</name>
<dbReference type="NCBIfam" id="TIGR01726">
    <property type="entry name" value="HEQRo_perm_3TM"/>
    <property type="match status" value="1"/>
</dbReference>
<evidence type="ECO:0000256" key="8">
    <source>
        <dbReference type="ARBA" id="ARBA00023136"/>
    </source>
</evidence>
<evidence type="ECO:0000313" key="11">
    <source>
        <dbReference type="EMBL" id="QWZ09192.1"/>
    </source>
</evidence>
<evidence type="ECO:0000313" key="12">
    <source>
        <dbReference type="Proteomes" id="UP000683575"/>
    </source>
</evidence>
<reference evidence="11" key="1">
    <citation type="submission" date="2021-06" db="EMBL/GenBank/DDBJ databases">
        <title>Complete genome sequence of Nocardioides sp. G188.</title>
        <authorList>
            <person name="Im W.-T."/>
        </authorList>
    </citation>
    <scope>NUCLEOTIDE SEQUENCE</scope>
    <source>
        <strain evidence="11">G188</strain>
    </source>
</reference>
<gene>
    <name evidence="11" type="ORF">KRR39_05200</name>
</gene>
<dbReference type="PANTHER" id="PTHR30614">
    <property type="entry name" value="MEMBRANE COMPONENT OF AMINO ACID ABC TRANSPORTER"/>
    <property type="match status" value="1"/>
</dbReference>
<proteinExistence type="inferred from homology"/>
<dbReference type="GO" id="GO:0022857">
    <property type="term" value="F:transmembrane transporter activity"/>
    <property type="evidence" value="ECO:0007669"/>
    <property type="project" value="InterPro"/>
</dbReference>
<keyword evidence="3 9" id="KW-0813">Transport</keyword>
<dbReference type="GO" id="GO:0006865">
    <property type="term" value="P:amino acid transport"/>
    <property type="evidence" value="ECO:0007669"/>
    <property type="project" value="UniProtKB-KW"/>
</dbReference>
<feature type="transmembrane region" description="Helical" evidence="9">
    <location>
        <begin position="51"/>
        <end position="74"/>
    </location>
</feature>
<keyword evidence="6" id="KW-0029">Amino-acid transport</keyword>
<evidence type="ECO:0000256" key="3">
    <source>
        <dbReference type="ARBA" id="ARBA00022448"/>
    </source>
</evidence>
<dbReference type="KEGG" id="nps:KRR39_05200"/>
<feature type="transmembrane region" description="Helical" evidence="9">
    <location>
        <begin position="14"/>
        <end position="39"/>
    </location>
</feature>
<sequence>MDAVFSQFDLVLKAFLLTLELFLLAGVLSLAFGTLLAAARVGPVAVLRRAAGLYVTLVRSTPLLIIFIFVFFGLPQMDIQLPFLVKGVVSLTFYTSSFVCEAIRSGINAVSVGQAEASRAIGLTFGQSMRYVVLPQALRAVVPPLASVLIALAKNTSVAAGFGLLEATARMRYFTNDQADARTWIFLTFAIGYIVIVELISAGAGSLERRWKVAR</sequence>
<dbReference type="GO" id="GO:0043190">
    <property type="term" value="C:ATP-binding cassette (ABC) transporter complex"/>
    <property type="evidence" value="ECO:0007669"/>
    <property type="project" value="InterPro"/>
</dbReference>
<dbReference type="InterPro" id="IPR043429">
    <property type="entry name" value="ArtM/GltK/GlnP/TcyL/YhdX-like"/>
</dbReference>
<keyword evidence="8 9" id="KW-0472">Membrane</keyword>
<evidence type="ECO:0000256" key="9">
    <source>
        <dbReference type="RuleBase" id="RU363032"/>
    </source>
</evidence>
<dbReference type="RefSeq" id="WP_216941038.1">
    <property type="nucleotide sequence ID" value="NZ_CP077062.1"/>
</dbReference>
<protein>
    <submittedName>
        <fullName evidence="11">Amino acid ABC transporter permease</fullName>
    </submittedName>
</protein>
<feature type="transmembrane region" description="Helical" evidence="9">
    <location>
        <begin position="184"/>
        <end position="207"/>
    </location>
</feature>
<dbReference type="EMBL" id="CP077062">
    <property type="protein sequence ID" value="QWZ09192.1"/>
    <property type="molecule type" value="Genomic_DNA"/>
</dbReference>
<evidence type="ECO:0000256" key="5">
    <source>
        <dbReference type="ARBA" id="ARBA00022692"/>
    </source>
</evidence>
<dbReference type="Pfam" id="PF00528">
    <property type="entry name" value="BPD_transp_1"/>
    <property type="match status" value="1"/>
</dbReference>
<dbReference type="Proteomes" id="UP000683575">
    <property type="component" value="Chromosome"/>
</dbReference>
<keyword evidence="4" id="KW-1003">Cell membrane</keyword>
<dbReference type="PROSITE" id="PS50928">
    <property type="entry name" value="ABC_TM1"/>
    <property type="match status" value="1"/>
</dbReference>
<evidence type="ECO:0000256" key="4">
    <source>
        <dbReference type="ARBA" id="ARBA00022475"/>
    </source>
</evidence>
<evidence type="ECO:0000256" key="6">
    <source>
        <dbReference type="ARBA" id="ARBA00022970"/>
    </source>
</evidence>
<comment type="subcellular location">
    <subcellularLocation>
        <location evidence="1 9">Cell membrane</location>
        <topology evidence="1 9">Multi-pass membrane protein</topology>
    </subcellularLocation>
</comment>
<accession>A0A975T0I5</accession>
<dbReference type="InterPro" id="IPR010065">
    <property type="entry name" value="AA_ABC_transptr_permease_3TM"/>
</dbReference>
<feature type="domain" description="ABC transmembrane type-1" evidence="10">
    <location>
        <begin position="15"/>
        <end position="204"/>
    </location>
</feature>
<keyword evidence="5 9" id="KW-0812">Transmembrane</keyword>
<dbReference type="CDD" id="cd06261">
    <property type="entry name" value="TM_PBP2"/>
    <property type="match status" value="1"/>
</dbReference>
<dbReference type="InterPro" id="IPR000515">
    <property type="entry name" value="MetI-like"/>
</dbReference>
<organism evidence="11 12">
    <name type="scientific">Nocardioides panacis</name>
    <dbReference type="NCBI Taxonomy" id="2849501"/>
    <lineage>
        <taxon>Bacteria</taxon>
        <taxon>Bacillati</taxon>
        <taxon>Actinomycetota</taxon>
        <taxon>Actinomycetes</taxon>
        <taxon>Propionibacteriales</taxon>
        <taxon>Nocardioidaceae</taxon>
        <taxon>Nocardioides</taxon>
    </lineage>
</organism>